<dbReference type="Proteomes" id="UP000499080">
    <property type="component" value="Unassembled WGS sequence"/>
</dbReference>
<organism evidence="1 2">
    <name type="scientific">Araneus ventricosus</name>
    <name type="common">Orbweaver spider</name>
    <name type="synonym">Epeira ventricosa</name>
    <dbReference type="NCBI Taxonomy" id="182803"/>
    <lineage>
        <taxon>Eukaryota</taxon>
        <taxon>Metazoa</taxon>
        <taxon>Ecdysozoa</taxon>
        <taxon>Arthropoda</taxon>
        <taxon>Chelicerata</taxon>
        <taxon>Arachnida</taxon>
        <taxon>Araneae</taxon>
        <taxon>Araneomorphae</taxon>
        <taxon>Entelegynae</taxon>
        <taxon>Araneoidea</taxon>
        <taxon>Araneidae</taxon>
        <taxon>Araneus</taxon>
    </lineage>
</organism>
<dbReference type="EMBL" id="BGPR01023390">
    <property type="protein sequence ID" value="GBN90532.1"/>
    <property type="molecule type" value="Genomic_DNA"/>
</dbReference>
<gene>
    <name evidence="1" type="ORF">AVEN_253212_1</name>
</gene>
<name>A0A4Y2SQD5_ARAVE</name>
<dbReference type="AlphaFoldDB" id="A0A4Y2SQD5"/>
<sequence length="99" mass="11368">MFWRNVGKCSNIKGSESTDGHLCTVPTGYITLHNPLRTSLPNWRKALNGPEETERVPRALADCVCVLETVSLVKFRQAINPQRRMWNAEPLSWEQGFRR</sequence>
<proteinExistence type="predicted"/>
<comment type="caution">
    <text evidence="1">The sequence shown here is derived from an EMBL/GenBank/DDBJ whole genome shotgun (WGS) entry which is preliminary data.</text>
</comment>
<protein>
    <submittedName>
        <fullName evidence="1">Uncharacterized protein</fullName>
    </submittedName>
</protein>
<evidence type="ECO:0000313" key="2">
    <source>
        <dbReference type="Proteomes" id="UP000499080"/>
    </source>
</evidence>
<keyword evidence="2" id="KW-1185">Reference proteome</keyword>
<reference evidence="1 2" key="1">
    <citation type="journal article" date="2019" name="Sci. Rep.">
        <title>Orb-weaving spider Araneus ventricosus genome elucidates the spidroin gene catalogue.</title>
        <authorList>
            <person name="Kono N."/>
            <person name="Nakamura H."/>
            <person name="Ohtoshi R."/>
            <person name="Moran D.A.P."/>
            <person name="Shinohara A."/>
            <person name="Yoshida Y."/>
            <person name="Fujiwara M."/>
            <person name="Mori M."/>
            <person name="Tomita M."/>
            <person name="Arakawa K."/>
        </authorList>
    </citation>
    <scope>NUCLEOTIDE SEQUENCE [LARGE SCALE GENOMIC DNA]</scope>
</reference>
<evidence type="ECO:0000313" key="1">
    <source>
        <dbReference type="EMBL" id="GBN90532.1"/>
    </source>
</evidence>
<accession>A0A4Y2SQD5</accession>